<proteinExistence type="predicted"/>
<reference evidence="3" key="1">
    <citation type="submission" date="2017-01" db="EMBL/GenBank/DDBJ databases">
        <authorList>
            <person name="Varghese N."/>
            <person name="Submissions S."/>
        </authorList>
    </citation>
    <scope>NUCLEOTIDE SEQUENCE [LARGE SCALE GENOMIC DNA]</scope>
    <source>
        <strain evidence="3">DSM 23127</strain>
    </source>
</reference>
<gene>
    <name evidence="2" type="ORF">SAMN05421687_1173</name>
</gene>
<dbReference type="RefSeq" id="WP_076560744.1">
    <property type="nucleotide sequence ID" value="NZ_FTOC01000017.1"/>
</dbReference>
<organism evidence="2 3">
    <name type="scientific">Salimicrobium flavidum</name>
    <dbReference type="NCBI Taxonomy" id="570947"/>
    <lineage>
        <taxon>Bacteria</taxon>
        <taxon>Bacillati</taxon>
        <taxon>Bacillota</taxon>
        <taxon>Bacilli</taxon>
        <taxon>Bacillales</taxon>
        <taxon>Bacillaceae</taxon>
        <taxon>Salimicrobium</taxon>
    </lineage>
</organism>
<dbReference type="Pfam" id="PF23491">
    <property type="entry name" value="bPH_8"/>
    <property type="match status" value="1"/>
</dbReference>
<evidence type="ECO:0000313" key="2">
    <source>
        <dbReference type="EMBL" id="SIS64309.1"/>
    </source>
</evidence>
<dbReference type="Proteomes" id="UP000187608">
    <property type="component" value="Unassembled WGS sequence"/>
</dbReference>
<evidence type="ECO:0000259" key="1">
    <source>
        <dbReference type="Pfam" id="PF23491"/>
    </source>
</evidence>
<name>A0A1N7KRU2_9BACI</name>
<dbReference type="STRING" id="570947.SAMN05421687_1173"/>
<keyword evidence="3" id="KW-1185">Reference proteome</keyword>
<evidence type="ECO:0000313" key="3">
    <source>
        <dbReference type="Proteomes" id="UP000187608"/>
    </source>
</evidence>
<accession>A0A1N7KRU2</accession>
<dbReference type="OrthoDB" id="2623008at2"/>
<feature type="domain" description="Sublancin immunity protein SunI-like PH" evidence="1">
    <location>
        <begin position="1"/>
        <end position="80"/>
    </location>
</feature>
<protein>
    <recommendedName>
        <fullName evidence="1">Sublancin immunity protein SunI-like PH domain-containing protein</fullName>
    </recommendedName>
</protein>
<dbReference type="AlphaFoldDB" id="A0A1N7KRU2"/>
<sequence>MGIKVKEKNGSIIISWMFSKVEIPKNEIKEINSDDTYGGEEQKALRIGHPSATNERILIKTSKQDYLLFTNEPSTQNKIERMISRRLS</sequence>
<dbReference type="EMBL" id="FTOC01000017">
    <property type="protein sequence ID" value="SIS64309.1"/>
    <property type="molecule type" value="Genomic_DNA"/>
</dbReference>
<dbReference type="InterPro" id="IPR055365">
    <property type="entry name" value="PH_SunI-like"/>
</dbReference>